<proteinExistence type="predicted"/>
<evidence type="ECO:0000313" key="5">
    <source>
        <dbReference type="Proteomes" id="UP000524535"/>
    </source>
</evidence>
<dbReference type="RefSeq" id="WP_183824290.1">
    <property type="nucleotide sequence ID" value="NZ_JACIGW010000003.1"/>
</dbReference>
<dbReference type="Proteomes" id="UP000520770">
    <property type="component" value="Unassembled WGS sequence"/>
</dbReference>
<evidence type="ECO:0000313" key="2">
    <source>
        <dbReference type="EMBL" id="MBB4412507.1"/>
    </source>
</evidence>
<protein>
    <submittedName>
        <fullName evidence="1">Uncharacterized protein</fullName>
    </submittedName>
</protein>
<sequence>MTATEPKVVTSTPPRLSPTTLHTLIERGFSETFGIQLYLGSVFHEPEMYSFDNEDNRIWGATVMHPCRIQLSEGGQPTFCYASAWMNNALFRLVCVGEEKPPHVEQRQQFGGVMATTRCAAL</sequence>
<gene>
    <name evidence="2" type="ORF">GGE31_003020</name>
    <name evidence="1" type="ORF">GGE33_003033</name>
    <name evidence="3" type="ORF">GGE35_002961</name>
</gene>
<keyword evidence="5" id="KW-1185">Reference proteome</keyword>
<dbReference type="Proteomes" id="UP000524535">
    <property type="component" value="Unassembled WGS sequence"/>
</dbReference>
<dbReference type="EMBL" id="JACIHM010000003">
    <property type="protein sequence ID" value="MBB4447139.1"/>
    <property type="molecule type" value="Genomic_DNA"/>
</dbReference>
<dbReference type="Proteomes" id="UP000576087">
    <property type="component" value="Unassembled WGS sequence"/>
</dbReference>
<dbReference type="EMBL" id="JACIGW010000003">
    <property type="protein sequence ID" value="MBB4349271.1"/>
    <property type="molecule type" value="Genomic_DNA"/>
</dbReference>
<accession>A0A7W6S8R1</accession>
<evidence type="ECO:0000313" key="3">
    <source>
        <dbReference type="EMBL" id="MBB4447139.1"/>
    </source>
</evidence>
<evidence type="ECO:0000313" key="1">
    <source>
        <dbReference type="EMBL" id="MBB4349271.1"/>
    </source>
</evidence>
<organism evidence="1 4">
    <name type="scientific">Aliirhizobium cellulosilyticum</name>
    <dbReference type="NCBI Taxonomy" id="393664"/>
    <lineage>
        <taxon>Bacteria</taxon>
        <taxon>Pseudomonadati</taxon>
        <taxon>Pseudomonadota</taxon>
        <taxon>Alphaproteobacteria</taxon>
        <taxon>Hyphomicrobiales</taxon>
        <taxon>Rhizobiaceae</taxon>
        <taxon>Aliirhizobium</taxon>
    </lineage>
</organism>
<dbReference type="EMBL" id="JACIGY010000003">
    <property type="protein sequence ID" value="MBB4412507.1"/>
    <property type="molecule type" value="Genomic_DNA"/>
</dbReference>
<dbReference type="AlphaFoldDB" id="A0A7W6S8R1"/>
<comment type="caution">
    <text evidence="1">The sequence shown here is derived from an EMBL/GenBank/DDBJ whole genome shotgun (WGS) entry which is preliminary data.</text>
</comment>
<evidence type="ECO:0000313" key="6">
    <source>
        <dbReference type="Proteomes" id="UP000576087"/>
    </source>
</evidence>
<name>A0A7W6S8R1_9HYPH</name>
<reference evidence="4 5" key="1">
    <citation type="submission" date="2020-08" db="EMBL/GenBank/DDBJ databases">
        <title>Genomic Encyclopedia of Type Strains, Phase IV (KMG-V): Genome sequencing to study the core and pangenomes of soil and plant-associated prokaryotes.</title>
        <authorList>
            <person name="Whitman W."/>
        </authorList>
    </citation>
    <scope>NUCLEOTIDE SEQUENCE [LARGE SCALE GENOMIC DNA]</scope>
    <source>
        <strain evidence="2 5">SEMIA 444</strain>
        <strain evidence="1 4">SEMIA 448</strain>
        <strain evidence="3 6">SEMIA 452</strain>
    </source>
</reference>
<evidence type="ECO:0000313" key="4">
    <source>
        <dbReference type="Proteomes" id="UP000520770"/>
    </source>
</evidence>